<dbReference type="Gene3D" id="2.60.120.1060">
    <property type="entry name" value="NPCBM/NEW2 domain"/>
    <property type="match status" value="2"/>
</dbReference>
<keyword evidence="5" id="KW-1185">Reference proteome</keyword>
<feature type="compositionally biased region" description="Polar residues" evidence="1">
    <location>
        <begin position="393"/>
        <end position="408"/>
    </location>
</feature>
<feature type="region of interest" description="Disordered" evidence="1">
    <location>
        <begin position="389"/>
        <end position="408"/>
    </location>
</feature>
<evidence type="ECO:0000256" key="1">
    <source>
        <dbReference type="SAM" id="MobiDB-lite"/>
    </source>
</evidence>
<sequence length="820" mass="84166">MLRTRALTTAAAAVAASAAALVAIPANASAAVLPAHQALSADGFVDSIGVATHLTYTNTPYGNYDMVEKRLADLGVRHIRDGWGTGSAYASDFVRNRLQKYGIGVTMVMDPRQNATPAALKDMVKNQLVPGADAVESLNEWDTQGGDWAAYARNWTIQVSRAVKGDPATRSIPVLAPSFADTNDTSKYQALGDLSAYVDAGTSHDYPGNQYEMTDQIIGTVKRNWSIVAPGKPVVATETGFSTGTQQAPYATMPEAQVATTLPRLFLEHYAGGISRTFTYELLDQFRDPLFESNFGLLRYDGTPKPSYTALQSMIGLLTDKGPAFTPGALDYSIDGGDSSTRSLLLEKRDGTFYLAVWQQQPQFNGSSVLNPPSTSVTVRLDGPADVAVYRPNSGTAPLSSASSTQSVTLDSSTSTAIIKIDPSSAPTASAPAAPPVAPAPPVAAPPVVAPAPPVASAPAPSTPTAAPTAPTTAPPASAPPVSGSTTTTEVSRTAWTQVANGWGPVEKDRSNGEAAAGDGRTLTIAGKTFSKGLGVHAPSEVVVPVGGAATFSAKVGVDAESGTKGSVDFQVWNGSTKIADSGVLRGGAAAKTLTADVRGLKQVRLVVTDAGDGRNNDHADWASPVLSTPAPTTATVAVSSLGWTTVQNGWGPVEKDRSNGEGALGDGRTLTIGGTTYATGLGVHAGSEIVVPTTGGHTFSAKVGVDDEVGANGSVDFQVWNGSTKIADSGVVTGSSTPRTITANVTGLRSVRLVVTDAGDGTAFDHADWADAKLTVDTTAVAVALADKRSVAPKATAKAGAKAKTKAAAVRVTRTVHGA</sequence>
<dbReference type="Pfam" id="PF08305">
    <property type="entry name" value="NPCBM"/>
    <property type="match status" value="2"/>
</dbReference>
<feature type="domain" description="Glycosyl hydrolase family 98 putative carbohydrate-binding module" evidence="3">
    <location>
        <begin position="633"/>
        <end position="777"/>
    </location>
</feature>
<dbReference type="Proteomes" id="UP000293638">
    <property type="component" value="Unassembled WGS sequence"/>
</dbReference>
<feature type="signal peptide" evidence="2">
    <location>
        <begin position="1"/>
        <end position="30"/>
    </location>
</feature>
<comment type="caution">
    <text evidence="4">The sequence shown here is derived from an EMBL/GenBank/DDBJ whole genome shotgun (WGS) entry which is preliminary data.</text>
</comment>
<dbReference type="SMART" id="SM00776">
    <property type="entry name" value="NPCBM"/>
    <property type="match status" value="2"/>
</dbReference>
<dbReference type="OrthoDB" id="1095434at2"/>
<evidence type="ECO:0000313" key="4">
    <source>
        <dbReference type="EMBL" id="RZS87401.1"/>
    </source>
</evidence>
<dbReference type="InterPro" id="IPR017853">
    <property type="entry name" value="GH"/>
</dbReference>
<dbReference type="RefSeq" id="WP_130493528.1">
    <property type="nucleotide sequence ID" value="NZ_SGXD01000003.1"/>
</dbReference>
<feature type="domain" description="Glycosyl hydrolase family 98 putative carbohydrate-binding module" evidence="3">
    <location>
        <begin position="485"/>
        <end position="629"/>
    </location>
</feature>
<feature type="chain" id="PRO_5020271484" evidence="2">
    <location>
        <begin position="31"/>
        <end position="820"/>
    </location>
</feature>
<dbReference type="InterPro" id="IPR008979">
    <property type="entry name" value="Galactose-bd-like_sf"/>
</dbReference>
<dbReference type="SUPFAM" id="SSF51445">
    <property type="entry name" value="(Trans)glycosidases"/>
    <property type="match status" value="1"/>
</dbReference>
<keyword evidence="2" id="KW-0732">Signal</keyword>
<accession>A0A4Q7NQ21</accession>
<protein>
    <submittedName>
        <fullName evidence="4">NPCBM/NEW2 domain-containing protein</fullName>
    </submittedName>
</protein>
<evidence type="ECO:0000256" key="2">
    <source>
        <dbReference type="SAM" id="SignalP"/>
    </source>
</evidence>
<name>A0A4Q7NQ21_9ACTN</name>
<dbReference type="InterPro" id="IPR013222">
    <property type="entry name" value="Glyco_hyd_98_carb-bd"/>
</dbReference>
<dbReference type="EMBL" id="SGXD01000003">
    <property type="protein sequence ID" value="RZS87401.1"/>
    <property type="molecule type" value="Genomic_DNA"/>
</dbReference>
<reference evidence="4 5" key="1">
    <citation type="submission" date="2019-02" db="EMBL/GenBank/DDBJ databases">
        <title>Genomic Encyclopedia of Type Strains, Phase IV (KMG-IV): sequencing the most valuable type-strain genomes for metagenomic binning, comparative biology and taxonomic classification.</title>
        <authorList>
            <person name="Goeker M."/>
        </authorList>
    </citation>
    <scope>NUCLEOTIDE SEQUENCE [LARGE SCALE GENOMIC DNA]</scope>
    <source>
        <strain evidence="4 5">DSM 45622</strain>
    </source>
</reference>
<dbReference type="AlphaFoldDB" id="A0A4Q7NQ21"/>
<dbReference type="InterPro" id="IPR038637">
    <property type="entry name" value="NPCBM_sf"/>
</dbReference>
<gene>
    <name evidence="4" type="ORF">EV189_2830</name>
</gene>
<proteinExistence type="predicted"/>
<feature type="compositionally biased region" description="Low complexity" evidence="1">
    <location>
        <begin position="457"/>
        <end position="472"/>
    </location>
</feature>
<feature type="region of interest" description="Disordered" evidence="1">
    <location>
        <begin position="453"/>
        <end position="490"/>
    </location>
</feature>
<evidence type="ECO:0000259" key="3">
    <source>
        <dbReference type="SMART" id="SM00776"/>
    </source>
</evidence>
<evidence type="ECO:0000313" key="5">
    <source>
        <dbReference type="Proteomes" id="UP000293638"/>
    </source>
</evidence>
<dbReference type="SUPFAM" id="SSF49785">
    <property type="entry name" value="Galactose-binding domain-like"/>
    <property type="match status" value="2"/>
</dbReference>
<organism evidence="4 5">
    <name type="scientific">Motilibacter rhizosphaerae</name>
    <dbReference type="NCBI Taxonomy" id="598652"/>
    <lineage>
        <taxon>Bacteria</taxon>
        <taxon>Bacillati</taxon>
        <taxon>Actinomycetota</taxon>
        <taxon>Actinomycetes</taxon>
        <taxon>Motilibacterales</taxon>
        <taxon>Motilibacteraceae</taxon>
        <taxon>Motilibacter</taxon>
    </lineage>
</organism>
<dbReference type="Gene3D" id="3.20.20.80">
    <property type="entry name" value="Glycosidases"/>
    <property type="match status" value="1"/>
</dbReference>